<feature type="region of interest" description="Disordered" evidence="3">
    <location>
        <begin position="1771"/>
        <end position="1802"/>
    </location>
</feature>
<feature type="region of interest" description="Disordered" evidence="3">
    <location>
        <begin position="746"/>
        <end position="765"/>
    </location>
</feature>
<feature type="compositionally biased region" description="Basic and acidic residues" evidence="3">
    <location>
        <begin position="634"/>
        <end position="648"/>
    </location>
</feature>
<evidence type="ECO:0000256" key="2">
    <source>
        <dbReference type="PROSITE-ProRule" id="PRU00103"/>
    </source>
</evidence>
<dbReference type="InterPro" id="IPR016024">
    <property type="entry name" value="ARM-type_fold"/>
</dbReference>
<feature type="compositionally biased region" description="Low complexity" evidence="3">
    <location>
        <begin position="1784"/>
        <end position="1796"/>
    </location>
</feature>
<organism evidence="4 5">
    <name type="scientific">Smittium angustum</name>
    <dbReference type="NCBI Taxonomy" id="133377"/>
    <lineage>
        <taxon>Eukaryota</taxon>
        <taxon>Fungi</taxon>
        <taxon>Fungi incertae sedis</taxon>
        <taxon>Zoopagomycota</taxon>
        <taxon>Kickxellomycotina</taxon>
        <taxon>Harpellomycetes</taxon>
        <taxon>Harpellales</taxon>
        <taxon>Legeriomycetaceae</taxon>
        <taxon>Smittium</taxon>
    </lineage>
</organism>
<feature type="region of interest" description="Disordered" evidence="3">
    <location>
        <begin position="1164"/>
        <end position="1183"/>
    </location>
</feature>
<reference evidence="4 5" key="1">
    <citation type="journal article" date="2018" name="MBio">
        <title>Comparative Genomics Reveals the Core Gene Toolbox for the Fungus-Insect Symbiosis.</title>
        <authorList>
            <person name="Wang Y."/>
            <person name="Stata M."/>
            <person name="Wang W."/>
            <person name="Stajich J.E."/>
            <person name="White M.M."/>
            <person name="Moncalvo J.M."/>
        </authorList>
    </citation>
    <scope>NUCLEOTIDE SEQUENCE [LARGE SCALE GENOMIC DNA]</scope>
    <source>
        <strain evidence="4 5">AUS-126-30</strain>
    </source>
</reference>
<accession>A0A2U1IUQ1</accession>
<name>A0A2U1IUQ1_SMIAN</name>
<feature type="region of interest" description="Disordered" evidence="3">
    <location>
        <begin position="397"/>
        <end position="434"/>
    </location>
</feature>
<dbReference type="SUPFAM" id="SSF48371">
    <property type="entry name" value="ARM repeat"/>
    <property type="match status" value="1"/>
</dbReference>
<feature type="repeat" description="HEAT" evidence="2">
    <location>
        <begin position="496"/>
        <end position="533"/>
    </location>
</feature>
<evidence type="ECO:0000313" key="4">
    <source>
        <dbReference type="EMBL" id="PVZ96520.1"/>
    </source>
</evidence>
<dbReference type="Gene3D" id="1.25.10.10">
    <property type="entry name" value="Leucine-rich Repeat Variant"/>
    <property type="match status" value="2"/>
</dbReference>
<dbReference type="GO" id="GO:0005737">
    <property type="term" value="C:cytoplasm"/>
    <property type="evidence" value="ECO:0007669"/>
    <property type="project" value="TreeGrafter"/>
</dbReference>
<feature type="compositionally biased region" description="Basic and acidic residues" evidence="3">
    <location>
        <begin position="397"/>
        <end position="408"/>
    </location>
</feature>
<protein>
    <recommendedName>
        <fullName evidence="6">TOG domain-containing protein</fullName>
    </recommendedName>
</protein>
<proteinExistence type="predicted"/>
<feature type="compositionally biased region" description="Basic and acidic residues" evidence="3">
    <location>
        <begin position="1400"/>
        <end position="1417"/>
    </location>
</feature>
<dbReference type="InterPro" id="IPR011989">
    <property type="entry name" value="ARM-like"/>
</dbReference>
<evidence type="ECO:0000313" key="5">
    <source>
        <dbReference type="Proteomes" id="UP000245591"/>
    </source>
</evidence>
<dbReference type="Proteomes" id="UP000245591">
    <property type="component" value="Unassembled WGS sequence"/>
</dbReference>
<feature type="compositionally biased region" description="Polar residues" evidence="3">
    <location>
        <begin position="411"/>
        <end position="434"/>
    </location>
</feature>
<feature type="region of interest" description="Disordered" evidence="3">
    <location>
        <begin position="1553"/>
        <end position="1582"/>
    </location>
</feature>
<dbReference type="InterPro" id="IPR021133">
    <property type="entry name" value="HEAT_type_2"/>
</dbReference>
<dbReference type="GO" id="GO:0019888">
    <property type="term" value="F:protein phosphatase regulator activity"/>
    <property type="evidence" value="ECO:0007669"/>
    <property type="project" value="TreeGrafter"/>
</dbReference>
<dbReference type="PROSITE" id="PS50077">
    <property type="entry name" value="HEAT_REPEAT"/>
    <property type="match status" value="1"/>
</dbReference>
<feature type="compositionally biased region" description="Polar residues" evidence="3">
    <location>
        <begin position="1376"/>
        <end position="1386"/>
    </location>
</feature>
<feature type="compositionally biased region" description="Basic residues" evidence="3">
    <location>
        <begin position="44"/>
        <end position="56"/>
    </location>
</feature>
<evidence type="ECO:0000256" key="1">
    <source>
        <dbReference type="ARBA" id="ARBA00022737"/>
    </source>
</evidence>
<feature type="region of interest" description="Disordered" evidence="3">
    <location>
        <begin position="1"/>
        <end position="21"/>
    </location>
</feature>
<feature type="compositionally biased region" description="Polar residues" evidence="3">
    <location>
        <begin position="1173"/>
        <end position="1183"/>
    </location>
</feature>
<feature type="region of interest" description="Disordered" evidence="3">
    <location>
        <begin position="44"/>
        <end position="64"/>
    </location>
</feature>
<dbReference type="PANTHER" id="PTHR10648:SF1">
    <property type="entry name" value="SERINE_THREONINE-PROTEIN PHOSPHATASE 4 REGULATORY SUBUNIT 1"/>
    <property type="match status" value="1"/>
</dbReference>
<dbReference type="PANTHER" id="PTHR10648">
    <property type="entry name" value="SERINE/THREONINE-PROTEIN PHOSPHATASE PP2A 65 KDA REGULATORY SUBUNIT"/>
    <property type="match status" value="1"/>
</dbReference>
<feature type="region of interest" description="Disordered" evidence="3">
    <location>
        <begin position="336"/>
        <end position="377"/>
    </location>
</feature>
<feature type="compositionally biased region" description="Basic and acidic residues" evidence="3">
    <location>
        <begin position="1356"/>
        <end position="1369"/>
    </location>
</feature>
<dbReference type="InterPro" id="IPR051023">
    <property type="entry name" value="PP2A_Regulatory_Subunit_A"/>
</dbReference>
<feature type="region of interest" description="Disordered" evidence="3">
    <location>
        <begin position="1330"/>
        <end position="1421"/>
    </location>
</feature>
<dbReference type="EMBL" id="MBFU01001270">
    <property type="protein sequence ID" value="PVZ96520.1"/>
    <property type="molecule type" value="Genomic_DNA"/>
</dbReference>
<feature type="compositionally biased region" description="Polar residues" evidence="3">
    <location>
        <begin position="340"/>
        <end position="357"/>
    </location>
</feature>
<gene>
    <name evidence="4" type="ORF">BB558_007574</name>
</gene>
<feature type="compositionally biased region" description="Low complexity" evidence="3">
    <location>
        <begin position="610"/>
        <end position="623"/>
    </location>
</feature>
<comment type="caution">
    <text evidence="4">The sequence shown here is derived from an EMBL/GenBank/DDBJ whole genome shotgun (WGS) entry which is preliminary data.</text>
</comment>
<feature type="compositionally biased region" description="Low complexity" evidence="3">
    <location>
        <begin position="746"/>
        <end position="764"/>
    </location>
</feature>
<evidence type="ECO:0008006" key="6">
    <source>
        <dbReference type="Google" id="ProtNLM"/>
    </source>
</evidence>
<keyword evidence="5" id="KW-1185">Reference proteome</keyword>
<feature type="compositionally biased region" description="Polar residues" evidence="3">
    <location>
        <begin position="1214"/>
        <end position="1223"/>
    </location>
</feature>
<sequence length="1810" mass="201177">MADFGLDWDSEDDSHIELDPAVDPGITLNDLDKIEQEEKFVHPKNKNISKMKHSSKTKSTIPSRIPPKSLKIKYNYNPANSDQDLIEPMVRDPSKQQEIRSIEKADTNLTPLEAVCTRYNSIYVFQRVWAAKEIKNLIDQTEKTQTMNLLVPITMKLAEDKHLIVKEAMAQNILPTLLFYYKNCVEMGVDNQRTSTEDNKTSESLKQENNQLKDLSDIQDKPNELVPKIKENDYFADSKDGESSDEGGFFNAKKNNISHLKVPTTGEFQLWIHQLLLSPHLTISQPVQIALVALGKSISFEDFHTRVVHGIVLSLEKNVAYENILKLRVREEEMIIKTRGQPTPEATESTKPEPTNNDDPKEKSSLGEVPLSSASSNSSAFTSKIANLFGMMGLSSEKEQDKKLDRDPSSYYETSDGNISSNSNTPLNLGPNSDQSGSGLLNLSLFGTDTKSSNNTNGPINSTYQEQHSIQRKLLMLNLIQLLVEEYGSWLRPAVFVPVIERTCRDKSFEVRRDAAMVIGSLCKAVSTELSIEILYPAFVKLSQDSVWHVPRTNSWQFLSYGWGSSKDQVITDKKQVESSPTLTDSTNIPGSLSGKIGSKIRGSSSWFLSKKKSSSPLNLSSLDEIPAGINPPKEPETLKKIDKEKNSSKGFSSDGKISTLDGSNDTIKVDQKLKVTGSFNVNTFISEKQWLQIIDKLAGYREPSEHVRSAVFESIGKLFIAFANEPKITEYLLNMISKKVNKASSSWSDNRRSSSGSTSIMGDVDVEDDDILGDAIDLGGFSVPSKYPASSGYSDFNGVVSYTTKSGSHGIGGRWNSRKSDLRWGGVSKDVLYHCAFNFPAILQAVGPSMWDRLRETYILLTKVDQFDVRCTLASSLHEVAKILSQGQRVSIEKTRVAQKQMRASNDSKLSPLNDISGNTLELLTSHSTIARSISSPVENSTPMSKTSLNYSNDLEQALCLFLLETNEIKIRILKHLGEAMRIFPEQSRMRCLPMILQVFRHDSKDWRTREIMASQLVQLCELFPATITVSQILPIAVEWANDPVAGVRASVAPAFSVLFSVTKDYPELQVLFFQKVIEFSHSPTFRGRVFFIQICSALLANDSGNPSADAVDFDQFFLPSLASLATDKVPNVRIALARLVRRMLENRVRRQSVSSVLGESFSFSNSSSISKPNPTTQTSDTKIHSSLINSLNETKDSLGSKVSIVDIESVNPEESNSNQKSSEVEAEKSGPINIDLFNRLQNLKNNMDSDNNTKIHNFNQSNSTKVTLTLDPLKLNKNLISDSTLFRRASFGCDDFISDNSKTTSTSSIKKHKHRYSFPIDKSTLNSLENISNDSEDSSRLDSSLENPESSLDNELKLESPKKHTEICPETNFDKVSNNNTGRELNSDDNSHSVFEFPKIDNEGFDDTSKSDNKNLSDGPLGSDTFTDIKSNYDNEKFVTLSDSPRKVSSTGAYKISILSKSDLHKDLYLKQASATRAHLLITMLQDLSQDKDIDVLEQLNDIPGLSLSSVYSTRPYFNSAYTEPTSENSHKNSHSSKERANLTIDVKTGRESAYEPNSPKLDSLHTFSSPSEENLPHATRKFPTSEIPKQFLEMDFNTGSSGINPKKSALASVNLNNVQPGFDYSDSFGNVISGENMILGAEEKEDSNFELKKAFSLKNPDNSLIMRGSPSKISHRRSSSGHLLLDELPSDLSEALEKIKSSKLKNEVFVNTRVNRLEEKAIDINSLTFNTNKSLPNPLDPLIVIPSTPLKDKSLKKRQSDLNALIQSTPENVSPSPILKAPTAPAPAVTNATMDDSESNSYFKFVN</sequence>
<feature type="compositionally biased region" description="Acidic residues" evidence="3">
    <location>
        <begin position="1"/>
        <end position="12"/>
    </location>
</feature>
<keyword evidence="1" id="KW-0677">Repeat</keyword>
<feature type="region of interest" description="Disordered" evidence="3">
    <location>
        <begin position="1211"/>
        <end position="1230"/>
    </location>
</feature>
<feature type="region of interest" description="Disordered" evidence="3">
    <location>
        <begin position="610"/>
        <end position="656"/>
    </location>
</feature>
<evidence type="ECO:0000256" key="3">
    <source>
        <dbReference type="SAM" id="MobiDB-lite"/>
    </source>
</evidence>